<feature type="domain" description="Baseplate structural protein Gp10 C-terminal" evidence="2">
    <location>
        <begin position="175"/>
        <end position="357"/>
    </location>
</feature>
<dbReference type="EMBL" id="JACRSZ010000022">
    <property type="protein sequence ID" value="MBC8574436.1"/>
    <property type="molecule type" value="Genomic_DNA"/>
</dbReference>
<accession>A0ABR7NDE1</accession>
<protein>
    <recommendedName>
        <fullName evidence="2">Baseplate structural protein Gp10 C-terminal domain-containing protein</fullName>
    </recommendedName>
</protein>
<evidence type="ECO:0000313" key="3">
    <source>
        <dbReference type="EMBL" id="MBC8574436.1"/>
    </source>
</evidence>
<name>A0ABR7NDE1_9FIRM</name>
<evidence type="ECO:0000259" key="2">
    <source>
        <dbReference type="Pfam" id="PF21939"/>
    </source>
</evidence>
<evidence type="ECO:0000313" key="4">
    <source>
        <dbReference type="Proteomes" id="UP000657421"/>
    </source>
</evidence>
<dbReference type="Proteomes" id="UP000657421">
    <property type="component" value="Unassembled WGS sequence"/>
</dbReference>
<gene>
    <name evidence="3" type="ORF">H8716_15395</name>
</gene>
<organism evidence="3 4">
    <name type="scientific">Jingyaoa shaoxingensis</name>
    <dbReference type="NCBI Taxonomy" id="2763671"/>
    <lineage>
        <taxon>Bacteria</taxon>
        <taxon>Bacillati</taxon>
        <taxon>Bacillota</taxon>
        <taxon>Clostridia</taxon>
        <taxon>Lachnospirales</taxon>
        <taxon>Lachnospiraceae</taxon>
        <taxon>Jingyaoa</taxon>
    </lineage>
</organism>
<feature type="region of interest" description="Disordered" evidence="1">
    <location>
        <begin position="318"/>
        <end position="340"/>
    </location>
</feature>
<dbReference type="InterPro" id="IPR053827">
    <property type="entry name" value="Gp10_C"/>
</dbReference>
<dbReference type="RefSeq" id="WP_249309897.1">
    <property type="nucleotide sequence ID" value="NZ_JACRSZ010000022.1"/>
</dbReference>
<evidence type="ECO:0000256" key="1">
    <source>
        <dbReference type="SAM" id="MobiDB-lite"/>
    </source>
</evidence>
<comment type="caution">
    <text evidence="3">The sequence shown here is derived from an EMBL/GenBank/DDBJ whole genome shotgun (WGS) entry which is preliminary data.</text>
</comment>
<keyword evidence="4" id="KW-1185">Reference proteome</keyword>
<dbReference type="Gene3D" id="2.60.520.10">
    <property type="entry name" value="Phage fibre proteins"/>
    <property type="match status" value="1"/>
</dbReference>
<sequence>MASTYTMNLVTGAQGKEHITSADDGSLYASMYGTGQYVMHGFTHSLVNSNLIRIAEGDALINGRHCRINHGYVADLQLASGSNGLNRIDLVVITYKKNTESDEKATLDVLTGKATSGTAKAPSYEAGNVLNGDTVVQFPLYRINYTGINMPIVTQLFKPGKSLMEIYQNIMAILIPPVGWIEENTTGNNPSERYPGTSWKLYGVGKFGVCVNASDIDFAKDKTGGAKKINLSTSQMPKHHHITYGHSHEVNKHYHGVEKIYVTTNQGGSHTHKAWYDKDGGGSNKTRYIPGGHTESSDNFIKSSGMHTHDMLIPEHNTKSTATTTKNNSDANTSDSGTGSDITILPPYITLYRWKRVN</sequence>
<reference evidence="3 4" key="1">
    <citation type="submission" date="2020-08" db="EMBL/GenBank/DDBJ databases">
        <title>Genome public.</title>
        <authorList>
            <person name="Liu C."/>
            <person name="Sun Q."/>
        </authorList>
    </citation>
    <scope>NUCLEOTIDE SEQUENCE [LARGE SCALE GENOMIC DNA]</scope>
    <source>
        <strain evidence="3 4">NSJ-46</strain>
    </source>
</reference>
<feature type="compositionally biased region" description="Low complexity" evidence="1">
    <location>
        <begin position="319"/>
        <end position="336"/>
    </location>
</feature>
<dbReference type="Pfam" id="PF21939">
    <property type="entry name" value="Gp10_C"/>
    <property type="match status" value="1"/>
</dbReference>
<proteinExistence type="predicted"/>